<feature type="compositionally biased region" description="Polar residues" evidence="1">
    <location>
        <begin position="215"/>
        <end position="229"/>
    </location>
</feature>
<dbReference type="AlphaFoldDB" id="A0A6A6IHH5"/>
<organism evidence="2 3">
    <name type="scientific">Trematosphaeria pertusa</name>
    <dbReference type="NCBI Taxonomy" id="390896"/>
    <lineage>
        <taxon>Eukaryota</taxon>
        <taxon>Fungi</taxon>
        <taxon>Dikarya</taxon>
        <taxon>Ascomycota</taxon>
        <taxon>Pezizomycotina</taxon>
        <taxon>Dothideomycetes</taxon>
        <taxon>Pleosporomycetidae</taxon>
        <taxon>Pleosporales</taxon>
        <taxon>Massarineae</taxon>
        <taxon>Trematosphaeriaceae</taxon>
        <taxon>Trematosphaeria</taxon>
    </lineage>
</organism>
<sequence length="637" mass="70144">MGQRHQLFVIAKIQGRYRSLAAVHHQWLYGLSALKSCDRLIKIFSDPGNRHVLRLELARASTLPAEVWKKKLEWNNCIPEFPFVTTCLTIGAGVDSDTGDTSLVIPERWNMGFDEGDNNDGITVLDITNPEGVRYCFVQWLCGGRDSMVPLTGEDYLTTYYEPADHTAEMKGVMQRLEKLPLIGSGDLQDAWPDGSWKTREQNGLSPVDSDPCASDTSPQTSAAGTGSLTRLAMERTIETLLTEEDDLLEEVEQLPLFLPSLRSYLSRHPGVVSSSPFGFDMLTRALQGLHELDLHLYPDLSGEQVLALVANAASEITMLDLSGNHNLSPEHISRLHHHNKILKLCVWDNDGIPLADLKALVAQGTVRELLHRDLFLQPFHEYEKRASRRAKAHEVTNKTVSDFPGSCASQLIWAWAKGAQHEDASCETNPFSPESRLYKEIQSMTPGMQLGDPFEPLPLMVLPIGDAPLTPESLLTVTGRLIKALPLLNPSPFSRSTTGLFFASAMALSDSTSPYTVHPLPPKLYANARAAYQSTGVHLGDSTISVAPGKWSVLFIQVLKQGFSTVGMRTAFLSANDKGELRVCDSATFMAETGSTHLSSNWKDVSDSVNVTDCDEETAKDFIRLVDLVNGKASTN</sequence>
<protein>
    <recommendedName>
        <fullName evidence="4">RNI-like protein</fullName>
    </recommendedName>
</protein>
<evidence type="ECO:0000313" key="2">
    <source>
        <dbReference type="EMBL" id="KAF2249332.1"/>
    </source>
</evidence>
<evidence type="ECO:0000256" key="1">
    <source>
        <dbReference type="SAM" id="MobiDB-lite"/>
    </source>
</evidence>
<evidence type="ECO:0000313" key="3">
    <source>
        <dbReference type="Proteomes" id="UP000800094"/>
    </source>
</evidence>
<dbReference type="EMBL" id="ML987195">
    <property type="protein sequence ID" value="KAF2249332.1"/>
    <property type="molecule type" value="Genomic_DNA"/>
</dbReference>
<proteinExistence type="predicted"/>
<name>A0A6A6IHH5_9PLEO</name>
<gene>
    <name evidence="2" type="ORF">BU26DRAFT_605188</name>
</gene>
<feature type="region of interest" description="Disordered" evidence="1">
    <location>
        <begin position="191"/>
        <end position="229"/>
    </location>
</feature>
<dbReference type="GeneID" id="54588905"/>
<evidence type="ECO:0008006" key="4">
    <source>
        <dbReference type="Google" id="ProtNLM"/>
    </source>
</evidence>
<accession>A0A6A6IHH5</accession>
<dbReference type="RefSeq" id="XP_033684336.1">
    <property type="nucleotide sequence ID" value="XM_033835575.1"/>
</dbReference>
<dbReference type="OrthoDB" id="3798564at2759"/>
<keyword evidence="3" id="KW-1185">Reference proteome</keyword>
<dbReference type="Proteomes" id="UP000800094">
    <property type="component" value="Unassembled WGS sequence"/>
</dbReference>
<reference evidence="2" key="1">
    <citation type="journal article" date="2020" name="Stud. Mycol.">
        <title>101 Dothideomycetes genomes: a test case for predicting lifestyles and emergence of pathogens.</title>
        <authorList>
            <person name="Haridas S."/>
            <person name="Albert R."/>
            <person name="Binder M."/>
            <person name="Bloem J."/>
            <person name="Labutti K."/>
            <person name="Salamov A."/>
            <person name="Andreopoulos B."/>
            <person name="Baker S."/>
            <person name="Barry K."/>
            <person name="Bills G."/>
            <person name="Bluhm B."/>
            <person name="Cannon C."/>
            <person name="Castanera R."/>
            <person name="Culley D."/>
            <person name="Daum C."/>
            <person name="Ezra D."/>
            <person name="Gonzalez J."/>
            <person name="Henrissat B."/>
            <person name="Kuo A."/>
            <person name="Liang C."/>
            <person name="Lipzen A."/>
            <person name="Lutzoni F."/>
            <person name="Magnuson J."/>
            <person name="Mondo S."/>
            <person name="Nolan M."/>
            <person name="Ohm R."/>
            <person name="Pangilinan J."/>
            <person name="Park H.-J."/>
            <person name="Ramirez L."/>
            <person name="Alfaro M."/>
            <person name="Sun H."/>
            <person name="Tritt A."/>
            <person name="Yoshinaga Y."/>
            <person name="Zwiers L.-H."/>
            <person name="Turgeon B."/>
            <person name="Goodwin S."/>
            <person name="Spatafora J."/>
            <person name="Crous P."/>
            <person name="Grigoriev I."/>
        </authorList>
    </citation>
    <scope>NUCLEOTIDE SEQUENCE</scope>
    <source>
        <strain evidence="2">CBS 122368</strain>
    </source>
</reference>